<comment type="caution">
    <text evidence="5">The sequence shown here is derived from an EMBL/GenBank/DDBJ whole genome shotgun (WGS) entry which is preliminary data.</text>
</comment>
<dbReference type="SUPFAM" id="SSF53756">
    <property type="entry name" value="UDP-Glycosyltransferase/glycogen phosphorylase"/>
    <property type="match status" value="1"/>
</dbReference>
<keyword evidence="1" id="KW-0328">Glycosyltransferase</keyword>
<accession>A0A6A9UYJ7</accession>
<feature type="region of interest" description="Disordered" evidence="3">
    <location>
        <begin position="126"/>
        <end position="150"/>
    </location>
</feature>
<dbReference type="PANTHER" id="PTHR12526:SF510">
    <property type="entry name" value="D-INOSITOL 3-PHOSPHATE GLYCOSYLTRANSFERASE"/>
    <property type="match status" value="1"/>
</dbReference>
<reference evidence="5 6" key="1">
    <citation type="submission" date="2019-12" db="EMBL/GenBank/DDBJ databases">
        <title>Auraticoccus cholistani sp. nov., an actinomycete isolated from soil of Cholistan desert.</title>
        <authorList>
            <person name="Cheema M.T."/>
        </authorList>
    </citation>
    <scope>NUCLEOTIDE SEQUENCE [LARGE SCALE GENOMIC DNA]</scope>
    <source>
        <strain evidence="5 6">F435</strain>
    </source>
</reference>
<evidence type="ECO:0000256" key="2">
    <source>
        <dbReference type="ARBA" id="ARBA00022679"/>
    </source>
</evidence>
<dbReference type="Gene3D" id="3.40.50.2000">
    <property type="entry name" value="Glycogen Phosphorylase B"/>
    <property type="match status" value="3"/>
</dbReference>
<feature type="domain" description="Glycosyl transferase family 1" evidence="4">
    <location>
        <begin position="300"/>
        <end position="456"/>
    </location>
</feature>
<protein>
    <submittedName>
        <fullName evidence="5">Glycosyltransferase</fullName>
    </submittedName>
</protein>
<dbReference type="Proteomes" id="UP000435304">
    <property type="component" value="Unassembled WGS sequence"/>
</dbReference>
<gene>
    <name evidence="5" type="ORF">GC722_12690</name>
</gene>
<organism evidence="5 6">
    <name type="scientific">Auraticoccus cholistanensis</name>
    <dbReference type="NCBI Taxonomy" id="2656650"/>
    <lineage>
        <taxon>Bacteria</taxon>
        <taxon>Bacillati</taxon>
        <taxon>Actinomycetota</taxon>
        <taxon>Actinomycetes</taxon>
        <taxon>Propionibacteriales</taxon>
        <taxon>Propionibacteriaceae</taxon>
        <taxon>Auraticoccus</taxon>
    </lineage>
</organism>
<evidence type="ECO:0000313" key="6">
    <source>
        <dbReference type="Proteomes" id="UP000435304"/>
    </source>
</evidence>
<keyword evidence="2 5" id="KW-0808">Transferase</keyword>
<dbReference type="InterPro" id="IPR001296">
    <property type="entry name" value="Glyco_trans_1"/>
</dbReference>
<dbReference type="Pfam" id="PF00534">
    <property type="entry name" value="Glycos_transf_1"/>
    <property type="match status" value="1"/>
</dbReference>
<evidence type="ECO:0000256" key="1">
    <source>
        <dbReference type="ARBA" id="ARBA00022676"/>
    </source>
</evidence>
<evidence type="ECO:0000313" key="5">
    <source>
        <dbReference type="EMBL" id="MVA76874.1"/>
    </source>
</evidence>
<keyword evidence="6" id="KW-1185">Reference proteome</keyword>
<proteinExistence type="predicted"/>
<dbReference type="AlphaFoldDB" id="A0A6A9UYJ7"/>
<dbReference type="RefSeq" id="WP_156610752.1">
    <property type="nucleotide sequence ID" value="NZ_WPCU01000008.1"/>
</dbReference>
<sequence length="616" mass="66206">MAHPLPPGRYAMLTWAIPDDFGGVTSVLLQRSRLLAGCGASVEVLTLAGGRSHAEVRARLQREGHLGPGVVLRNLWEDLAGRRDTDLGRRRWHRPPPPPEGFEPLTAATTDRVEEQDGRVVRRVRTTADGSATAQTDHLRPDGSLLVSDRRDADLPTGRRLVTVCDRRGRPLQSWPSARAFYFWWLDLVLGGGPAHLISDSKFVGSFLHEYRRPDVVVAQVVHSSHLSDQADGTLGELSEGKAALLRSAQDFDALVLLTATQARELEDVLGPARNRYVVPNARAIPEVDVSAPRDPARGVLVGRLTNQKRIDHAVRAVARVGPVGAREPRPVVLRVLGEGEDREQLQGLVEELGLGDRVVLAGHSRQVVRELAEASFSVLSSREEGMPLALVESMAAGCVPVAYDVRYGPADIIRDGVDGFLVPAGDVDALAAAIGRVVTMPEAERAAMRSAARERAHEFSEEAMVRRWAETLRAARAAKVPPRPLEVGAGPVEAHSTATGAVLSLTVSTTADDVVDPAAFLVLRGRGSLAYLRRPLRLRPAGARAWHVEGSVEAAEVGWVTRGTLDVNLELRDARGAGTVRLAAPGADPVLLGPGPVRLVVTRHGNLSLRGFAGG</sequence>
<evidence type="ECO:0000256" key="3">
    <source>
        <dbReference type="SAM" id="MobiDB-lite"/>
    </source>
</evidence>
<name>A0A6A9UYJ7_9ACTN</name>
<dbReference type="GO" id="GO:0016757">
    <property type="term" value="F:glycosyltransferase activity"/>
    <property type="evidence" value="ECO:0007669"/>
    <property type="project" value="UniProtKB-KW"/>
</dbReference>
<evidence type="ECO:0000259" key="4">
    <source>
        <dbReference type="Pfam" id="PF00534"/>
    </source>
</evidence>
<dbReference type="PANTHER" id="PTHR12526">
    <property type="entry name" value="GLYCOSYLTRANSFERASE"/>
    <property type="match status" value="1"/>
</dbReference>
<dbReference type="EMBL" id="WPCU01000008">
    <property type="protein sequence ID" value="MVA76874.1"/>
    <property type="molecule type" value="Genomic_DNA"/>
</dbReference>